<dbReference type="Gene3D" id="1.20.1640.10">
    <property type="entry name" value="Multidrug efflux transporter AcrB transmembrane domain"/>
    <property type="match status" value="2"/>
</dbReference>
<protein>
    <submittedName>
        <fullName evidence="8">RND transporter</fullName>
    </submittedName>
</protein>
<dbReference type="PANTHER" id="PTHR33406">
    <property type="entry name" value="MEMBRANE PROTEIN MJ1562-RELATED"/>
    <property type="match status" value="1"/>
</dbReference>
<feature type="transmembrane region" description="Helical" evidence="6">
    <location>
        <begin position="370"/>
        <end position="394"/>
    </location>
</feature>
<feature type="transmembrane region" description="Helical" evidence="6">
    <location>
        <begin position="334"/>
        <end position="358"/>
    </location>
</feature>
<feature type="transmembrane region" description="Helical" evidence="6">
    <location>
        <begin position="674"/>
        <end position="695"/>
    </location>
</feature>
<feature type="transmembrane region" description="Helical" evidence="6">
    <location>
        <begin position="267"/>
        <end position="287"/>
    </location>
</feature>
<gene>
    <name evidence="8" type="ORF">AS156_37445</name>
</gene>
<feature type="transmembrane region" description="Helical" evidence="6">
    <location>
        <begin position="242"/>
        <end position="260"/>
    </location>
</feature>
<keyword evidence="3 6" id="KW-0812">Transmembrane</keyword>
<proteinExistence type="predicted"/>
<feature type="transmembrane region" description="Helical" evidence="6">
    <location>
        <begin position="648"/>
        <end position="668"/>
    </location>
</feature>
<evidence type="ECO:0000256" key="1">
    <source>
        <dbReference type="ARBA" id="ARBA00004651"/>
    </source>
</evidence>
<comment type="caution">
    <text evidence="8">The sequence shown here is derived from an EMBL/GenBank/DDBJ whole genome shotgun (WGS) entry which is preliminary data.</text>
</comment>
<dbReference type="PANTHER" id="PTHR33406:SF12">
    <property type="entry name" value="BLR2997 PROTEIN"/>
    <property type="match status" value="1"/>
</dbReference>
<dbReference type="InterPro" id="IPR050545">
    <property type="entry name" value="Mycobact_MmpL"/>
</dbReference>
<feature type="transmembrane region" description="Helical" evidence="6">
    <location>
        <begin position="431"/>
        <end position="450"/>
    </location>
</feature>
<dbReference type="Pfam" id="PF03176">
    <property type="entry name" value="MMPL"/>
    <property type="match status" value="2"/>
</dbReference>
<evidence type="ECO:0000256" key="3">
    <source>
        <dbReference type="ARBA" id="ARBA00022692"/>
    </source>
</evidence>
<feature type="domain" description="Membrane transport protein MMPL" evidence="7">
    <location>
        <begin position="462"/>
        <end position="764"/>
    </location>
</feature>
<feature type="transmembrane region" description="Helical" evidence="6">
    <location>
        <begin position="745"/>
        <end position="767"/>
    </location>
</feature>
<evidence type="ECO:0000313" key="8">
    <source>
        <dbReference type="EMBL" id="KWV57888.1"/>
    </source>
</evidence>
<feature type="transmembrane region" description="Helical" evidence="6">
    <location>
        <begin position="293"/>
        <end position="313"/>
    </location>
</feature>
<reference evidence="8 9" key="1">
    <citation type="submission" date="2015-11" db="EMBL/GenBank/DDBJ databases">
        <title>Draft Genome Sequence of the Strain BR 10303 (Bradyrhizobium sp.) isolated from nodules of Centrolobium paraense.</title>
        <authorList>
            <person name="Zelli J.E."/>
            <person name="Simoes-Araujo J.L."/>
            <person name="Barauna A.C."/>
            <person name="Silva K."/>
        </authorList>
    </citation>
    <scope>NUCLEOTIDE SEQUENCE [LARGE SCALE GENOMIC DNA]</scope>
    <source>
        <strain evidence="8 9">BR 10303</strain>
    </source>
</reference>
<comment type="subcellular location">
    <subcellularLocation>
        <location evidence="1">Cell membrane</location>
        <topology evidence="1">Multi-pass membrane protein</topology>
    </subcellularLocation>
</comment>
<feature type="domain" description="Membrane transport protein MMPL" evidence="7">
    <location>
        <begin position="75"/>
        <end position="429"/>
    </location>
</feature>
<name>A0A109JZG7_9BRAD</name>
<keyword evidence="5 6" id="KW-0472">Membrane</keyword>
<evidence type="ECO:0000313" key="9">
    <source>
        <dbReference type="Proteomes" id="UP000057737"/>
    </source>
</evidence>
<keyword evidence="4 6" id="KW-1133">Transmembrane helix</keyword>
<dbReference type="EMBL" id="LNCU01000040">
    <property type="protein sequence ID" value="KWV57888.1"/>
    <property type="molecule type" value="Genomic_DNA"/>
</dbReference>
<dbReference type="AlphaFoldDB" id="A0A109JZG7"/>
<dbReference type="GO" id="GO:0005886">
    <property type="term" value="C:plasma membrane"/>
    <property type="evidence" value="ECO:0007669"/>
    <property type="project" value="UniProtKB-SubCell"/>
</dbReference>
<accession>A0A109JZG7</accession>
<organism evidence="8 9">
    <name type="scientific">Bradyrhizobium macuxiense</name>
    <dbReference type="NCBI Taxonomy" id="1755647"/>
    <lineage>
        <taxon>Bacteria</taxon>
        <taxon>Pseudomonadati</taxon>
        <taxon>Pseudomonadota</taxon>
        <taxon>Alphaproteobacteria</taxon>
        <taxon>Hyphomicrobiales</taxon>
        <taxon>Nitrobacteraceae</taxon>
        <taxon>Bradyrhizobium</taxon>
    </lineage>
</organism>
<feature type="transmembrane region" description="Helical" evidence="6">
    <location>
        <begin position="38"/>
        <end position="57"/>
    </location>
</feature>
<evidence type="ECO:0000259" key="7">
    <source>
        <dbReference type="Pfam" id="PF03176"/>
    </source>
</evidence>
<dbReference type="Proteomes" id="UP000057737">
    <property type="component" value="Unassembled WGS sequence"/>
</dbReference>
<evidence type="ECO:0000256" key="6">
    <source>
        <dbReference type="SAM" id="Phobius"/>
    </source>
</evidence>
<dbReference type="SUPFAM" id="SSF82866">
    <property type="entry name" value="Multidrug efflux transporter AcrB transmembrane domain"/>
    <property type="match status" value="2"/>
</dbReference>
<keyword evidence="9" id="KW-1185">Reference proteome</keyword>
<evidence type="ECO:0000256" key="4">
    <source>
        <dbReference type="ARBA" id="ARBA00022989"/>
    </source>
</evidence>
<evidence type="ECO:0000256" key="2">
    <source>
        <dbReference type="ARBA" id="ARBA00022475"/>
    </source>
</evidence>
<feature type="transmembrane region" description="Helical" evidence="6">
    <location>
        <begin position="622"/>
        <end position="641"/>
    </location>
</feature>
<evidence type="ECO:0000256" key="5">
    <source>
        <dbReference type="ARBA" id="ARBA00023136"/>
    </source>
</evidence>
<dbReference type="OrthoDB" id="9794724at2"/>
<sequence length="794" mass="85918">MLEKNSESQVHVEKVEEPRTGLSIAFGIERLGLIPMRAPILSCIVLVLLLIGAVFGVHRIKIDDSLSQLFRSNSKDFKQYEAVTKRFPSTEFDVLVVVEGKTLLARDNLEKLRDMVTDLQLVDGVRGLVSLFSARQAPAPGKLPAALFPNELPQGEAYDKFIETVKSNEIIRGKLLSEDGTLALIVLSLEPKVVSSNDLSKTVGDIRKIMADDLSGSGLNAQLSGVPVMQLEIRNAVERDGLTYNVLGILAGCIIAIIFFRKISFMVAAAFPPMIAILLALGGLGWANFNLNMFLNVMTPLIMVISFSDSMQLTFAARDRLIAGQDKFTAFKNAVLVVGPACVLTHGTAGISFIALQFSDSDLIRKFGEAGLAATIIALIAVLSLVPVFGVLLVRNERIFAVKFQSADAGVQALRNFCYWIAVRMVGRPGLFSLIALLVVGSLGVVYANLQPRYRLADQVPDKQQAVAASNRLDAKLTGANPIDVLIQFPKGASLYSPQTLKTIADVHAMVEKSAGVGNVWSLETLRRWLAEKAGTTDVNTLKEYVDLIPEHLVRRFIDKEQDAVVVSGRVPDLDSSQILPVVDKLDHELDKVRAEHPGYEIAVTGLSAIAARNSASMIEKLNRGLTVEFALVAIFIGLAFRSVVVMFSCILPGIFPVVLSGTVLWLLGEGLQFASVVALTVSFGLGLSATIHFLNRLRLETKPGVTPELAVERATVLVGPALILTTVVLACGLVVTVFSDLPSLRLFGWLSAFSMVAALVADLFILRPTSMFLINLSQKLRGKSGQPAPIEKA</sequence>
<feature type="transmembrane region" description="Helical" evidence="6">
    <location>
        <begin position="716"/>
        <end position="739"/>
    </location>
</feature>
<keyword evidence="2" id="KW-1003">Cell membrane</keyword>
<dbReference type="InterPro" id="IPR004869">
    <property type="entry name" value="MMPL_dom"/>
</dbReference>
<dbReference type="RefSeq" id="WP_066504542.1">
    <property type="nucleotide sequence ID" value="NZ_LNCU01000040.1"/>
</dbReference>